<dbReference type="EMBL" id="KV903253">
    <property type="protein sequence ID" value="OON15603.1"/>
    <property type="molecule type" value="Genomic_DNA"/>
</dbReference>
<keyword evidence="2" id="KW-1185">Reference proteome</keyword>
<dbReference type="Proteomes" id="UP000243686">
    <property type="component" value="Unassembled WGS sequence"/>
</dbReference>
<reference evidence="1 2" key="1">
    <citation type="submission" date="2015-03" db="EMBL/GenBank/DDBJ databases">
        <title>Draft genome of the nematode, Opisthorchis viverrini.</title>
        <authorList>
            <person name="Mitreva M."/>
        </authorList>
    </citation>
    <scope>NUCLEOTIDE SEQUENCE [LARGE SCALE GENOMIC DNA]</scope>
    <source>
        <strain evidence="1">Khon Kaen</strain>
    </source>
</reference>
<protein>
    <submittedName>
        <fullName evidence="1">Uncharacterized protein</fullName>
    </submittedName>
</protein>
<organism evidence="1 2">
    <name type="scientific">Opisthorchis viverrini</name>
    <name type="common">Southeast Asian liver fluke</name>
    <dbReference type="NCBI Taxonomy" id="6198"/>
    <lineage>
        <taxon>Eukaryota</taxon>
        <taxon>Metazoa</taxon>
        <taxon>Spiralia</taxon>
        <taxon>Lophotrochozoa</taxon>
        <taxon>Platyhelminthes</taxon>
        <taxon>Trematoda</taxon>
        <taxon>Digenea</taxon>
        <taxon>Opisthorchiida</taxon>
        <taxon>Opisthorchiata</taxon>
        <taxon>Opisthorchiidae</taxon>
        <taxon>Opisthorchis</taxon>
    </lineage>
</organism>
<dbReference type="PANTHER" id="PTHR12784">
    <property type="entry name" value="STEERIN"/>
    <property type="match status" value="1"/>
</dbReference>
<dbReference type="InterPro" id="IPR039041">
    <property type="entry name" value="Nav/unc-53"/>
</dbReference>
<accession>A0A1S8WMU7</accession>
<sequence length="128" mass="14291">MDDAFADVSSTDSPTVRLQAELNRLRQQLSERDLKLTDVQLEALASTHQVNQLRDQLSRVYAEMQHLRSDNARLQQMMMTTKTMVPTNAVTSAISEAPKADGCLTVSTKTENETDFGMFIEFSCSCPS</sequence>
<proteinExistence type="predicted"/>
<dbReference type="PANTHER" id="PTHR12784:SF28">
    <property type="entry name" value="PROTEIN SICKIE"/>
    <property type="match status" value="1"/>
</dbReference>
<dbReference type="AlphaFoldDB" id="A0A1S8WMU7"/>
<gene>
    <name evidence="1" type="ORF">X801_08590</name>
</gene>
<evidence type="ECO:0000313" key="1">
    <source>
        <dbReference type="EMBL" id="OON15603.1"/>
    </source>
</evidence>
<dbReference type="GO" id="GO:0022008">
    <property type="term" value="P:neurogenesis"/>
    <property type="evidence" value="ECO:0007669"/>
    <property type="project" value="InterPro"/>
</dbReference>
<evidence type="ECO:0000313" key="2">
    <source>
        <dbReference type="Proteomes" id="UP000243686"/>
    </source>
</evidence>
<name>A0A1S8WMU7_OPIVI</name>